<evidence type="ECO:0000256" key="3">
    <source>
        <dbReference type="ARBA" id="ARBA00022475"/>
    </source>
</evidence>
<feature type="domain" description="ABC transmembrane type-1" evidence="8">
    <location>
        <begin position="80"/>
        <end position="298"/>
    </location>
</feature>
<feature type="transmembrane region" description="Helical" evidence="7">
    <location>
        <begin position="167"/>
        <end position="190"/>
    </location>
</feature>
<sequence length="311" mass="35058">MEKTRLKRKLINKLGLRYWQLYILILPALVFLVIFCYLPMYGVIVAFQNYNPILGVFDSPWVGWTNFESLFNSYWFTIMLVNTLELSLYSLPVNTIFPIVLALLINEVRHSWFKKTVQTISYAPYFVSVIVTVGMCFTFTNADYGIVNKLLGLFGIEGKAWMYEPGAFNFIYIVSGLWQGCGWWAIIYVATLSTVDPSLHEAATIDGAGRFKRIWHINIPAILPTAIILFIMAMGGIMNVGFEKAYLMQNASNLVESEIIATYAYKVSIAATGYKNYGFGSAVGLFNSVINIVLLLLANFGAKLLGKESLW</sequence>
<evidence type="ECO:0000256" key="5">
    <source>
        <dbReference type="ARBA" id="ARBA00022989"/>
    </source>
</evidence>
<evidence type="ECO:0000256" key="4">
    <source>
        <dbReference type="ARBA" id="ARBA00022692"/>
    </source>
</evidence>
<dbReference type="InterPro" id="IPR050809">
    <property type="entry name" value="UgpAE/MalFG_permease"/>
</dbReference>
<reference evidence="9" key="2">
    <citation type="submission" date="2021-04" db="EMBL/GenBank/DDBJ databases">
        <authorList>
            <person name="Gilroy R."/>
        </authorList>
    </citation>
    <scope>NUCLEOTIDE SEQUENCE</scope>
    <source>
        <strain evidence="9">CHK187-5294</strain>
    </source>
</reference>
<gene>
    <name evidence="9" type="ORF">H9727_03070</name>
</gene>
<feature type="transmembrane region" description="Helical" evidence="7">
    <location>
        <begin position="125"/>
        <end position="147"/>
    </location>
</feature>
<dbReference type="Proteomes" id="UP000824132">
    <property type="component" value="Unassembled WGS sequence"/>
</dbReference>
<comment type="caution">
    <text evidence="9">The sequence shown here is derived from an EMBL/GenBank/DDBJ whole genome shotgun (WGS) entry which is preliminary data.</text>
</comment>
<dbReference type="Pfam" id="PF00528">
    <property type="entry name" value="BPD_transp_1"/>
    <property type="match status" value="1"/>
</dbReference>
<feature type="transmembrane region" description="Helical" evidence="7">
    <location>
        <begin position="282"/>
        <end position="302"/>
    </location>
</feature>
<dbReference type="InterPro" id="IPR000515">
    <property type="entry name" value="MetI-like"/>
</dbReference>
<comment type="similarity">
    <text evidence="7">Belongs to the binding-protein-dependent transport system permease family.</text>
</comment>
<keyword evidence="2 7" id="KW-0813">Transport</keyword>
<evidence type="ECO:0000256" key="6">
    <source>
        <dbReference type="ARBA" id="ARBA00023136"/>
    </source>
</evidence>
<name>A0A9D2CYL2_9FIRM</name>
<dbReference type="CDD" id="cd06261">
    <property type="entry name" value="TM_PBP2"/>
    <property type="match status" value="1"/>
</dbReference>
<feature type="transmembrane region" description="Helical" evidence="7">
    <location>
        <begin position="86"/>
        <end position="105"/>
    </location>
</feature>
<dbReference type="PROSITE" id="PS50928">
    <property type="entry name" value="ABC_TM1"/>
    <property type="match status" value="1"/>
</dbReference>
<dbReference type="PANTHER" id="PTHR43227">
    <property type="entry name" value="BLL4140 PROTEIN"/>
    <property type="match status" value="1"/>
</dbReference>
<dbReference type="InterPro" id="IPR035906">
    <property type="entry name" value="MetI-like_sf"/>
</dbReference>
<evidence type="ECO:0000313" key="10">
    <source>
        <dbReference type="Proteomes" id="UP000824132"/>
    </source>
</evidence>
<dbReference type="GO" id="GO:0005886">
    <property type="term" value="C:plasma membrane"/>
    <property type="evidence" value="ECO:0007669"/>
    <property type="project" value="UniProtKB-SubCell"/>
</dbReference>
<comment type="subcellular location">
    <subcellularLocation>
        <location evidence="1 7">Cell membrane</location>
        <topology evidence="1 7">Multi-pass membrane protein</topology>
    </subcellularLocation>
</comment>
<proteinExistence type="inferred from homology"/>
<dbReference type="PANTHER" id="PTHR43227:SF11">
    <property type="entry name" value="BLL4140 PROTEIN"/>
    <property type="match status" value="1"/>
</dbReference>
<organism evidence="9 10">
    <name type="scientific">Candidatus Borkfalkia avistercoris</name>
    <dbReference type="NCBI Taxonomy" id="2838504"/>
    <lineage>
        <taxon>Bacteria</taxon>
        <taxon>Bacillati</taxon>
        <taxon>Bacillota</taxon>
        <taxon>Clostridia</taxon>
        <taxon>Christensenellales</taxon>
        <taxon>Christensenellaceae</taxon>
        <taxon>Candidatus Borkfalkia</taxon>
    </lineage>
</organism>
<feature type="transmembrane region" description="Helical" evidence="7">
    <location>
        <begin position="21"/>
        <end position="47"/>
    </location>
</feature>
<dbReference type="AlphaFoldDB" id="A0A9D2CYL2"/>
<keyword evidence="5 7" id="KW-1133">Transmembrane helix</keyword>
<dbReference type="SUPFAM" id="SSF161098">
    <property type="entry name" value="MetI-like"/>
    <property type="match status" value="1"/>
</dbReference>
<keyword evidence="6 7" id="KW-0472">Membrane</keyword>
<dbReference type="Gene3D" id="1.10.3720.10">
    <property type="entry name" value="MetI-like"/>
    <property type="match status" value="1"/>
</dbReference>
<evidence type="ECO:0000256" key="7">
    <source>
        <dbReference type="RuleBase" id="RU363032"/>
    </source>
</evidence>
<evidence type="ECO:0000256" key="2">
    <source>
        <dbReference type="ARBA" id="ARBA00022448"/>
    </source>
</evidence>
<evidence type="ECO:0000313" key="9">
    <source>
        <dbReference type="EMBL" id="HIZ03246.1"/>
    </source>
</evidence>
<accession>A0A9D2CYL2</accession>
<keyword evidence="3" id="KW-1003">Cell membrane</keyword>
<evidence type="ECO:0000259" key="8">
    <source>
        <dbReference type="PROSITE" id="PS50928"/>
    </source>
</evidence>
<keyword evidence="4 7" id="KW-0812">Transmembrane</keyword>
<feature type="transmembrane region" description="Helical" evidence="7">
    <location>
        <begin position="221"/>
        <end position="242"/>
    </location>
</feature>
<reference evidence="9" key="1">
    <citation type="journal article" date="2021" name="PeerJ">
        <title>Extensive microbial diversity within the chicken gut microbiome revealed by metagenomics and culture.</title>
        <authorList>
            <person name="Gilroy R."/>
            <person name="Ravi A."/>
            <person name="Getino M."/>
            <person name="Pursley I."/>
            <person name="Horton D.L."/>
            <person name="Alikhan N.F."/>
            <person name="Baker D."/>
            <person name="Gharbi K."/>
            <person name="Hall N."/>
            <person name="Watson M."/>
            <person name="Adriaenssens E.M."/>
            <person name="Foster-Nyarko E."/>
            <person name="Jarju S."/>
            <person name="Secka A."/>
            <person name="Antonio M."/>
            <person name="Oren A."/>
            <person name="Chaudhuri R.R."/>
            <person name="La Ragione R."/>
            <person name="Hildebrand F."/>
            <person name="Pallen M.J."/>
        </authorList>
    </citation>
    <scope>NUCLEOTIDE SEQUENCE</scope>
    <source>
        <strain evidence="9">CHK187-5294</strain>
    </source>
</reference>
<evidence type="ECO:0000256" key="1">
    <source>
        <dbReference type="ARBA" id="ARBA00004651"/>
    </source>
</evidence>
<dbReference type="GO" id="GO:0055085">
    <property type="term" value="P:transmembrane transport"/>
    <property type="evidence" value="ECO:0007669"/>
    <property type="project" value="InterPro"/>
</dbReference>
<dbReference type="EMBL" id="DXCL01000020">
    <property type="protein sequence ID" value="HIZ03246.1"/>
    <property type="molecule type" value="Genomic_DNA"/>
</dbReference>
<protein>
    <submittedName>
        <fullName evidence="9">ABC transporter permease subunit</fullName>
    </submittedName>
</protein>